<dbReference type="Proteomes" id="UP001595699">
    <property type="component" value="Unassembled WGS sequence"/>
</dbReference>
<evidence type="ECO:0000256" key="2">
    <source>
        <dbReference type="ARBA" id="ARBA00006143"/>
    </source>
</evidence>
<evidence type="ECO:0000259" key="7">
    <source>
        <dbReference type="Pfam" id="PF02683"/>
    </source>
</evidence>
<dbReference type="PANTHER" id="PTHR31272">
    <property type="entry name" value="CYTOCHROME C-TYPE BIOGENESIS PROTEIN HI_1454-RELATED"/>
    <property type="match status" value="1"/>
</dbReference>
<dbReference type="Pfam" id="PF02683">
    <property type="entry name" value="DsbD_TM"/>
    <property type="match status" value="1"/>
</dbReference>
<comment type="similarity">
    <text evidence="2">Belongs to the DsbD family.</text>
</comment>
<comment type="caution">
    <text evidence="8">The sequence shown here is derived from an EMBL/GenBank/DDBJ whole genome shotgun (WGS) entry which is preliminary data.</text>
</comment>
<feature type="domain" description="Cytochrome C biogenesis protein transmembrane" evidence="7">
    <location>
        <begin position="22"/>
        <end position="232"/>
    </location>
</feature>
<dbReference type="InterPro" id="IPR051790">
    <property type="entry name" value="Cytochrome_c-biogenesis_DsbD"/>
</dbReference>
<evidence type="ECO:0000256" key="1">
    <source>
        <dbReference type="ARBA" id="ARBA00004141"/>
    </source>
</evidence>
<feature type="transmembrane region" description="Helical" evidence="6">
    <location>
        <begin position="215"/>
        <end position="236"/>
    </location>
</feature>
<keyword evidence="5 6" id="KW-0472">Membrane</keyword>
<feature type="transmembrane region" description="Helical" evidence="6">
    <location>
        <begin position="102"/>
        <end position="125"/>
    </location>
</feature>
<evidence type="ECO:0000256" key="3">
    <source>
        <dbReference type="ARBA" id="ARBA00022692"/>
    </source>
</evidence>
<protein>
    <submittedName>
        <fullName evidence="8">Cytochrome c biogenesis CcdA family protein</fullName>
    </submittedName>
</protein>
<reference evidence="9" key="1">
    <citation type="journal article" date="2019" name="Int. J. Syst. Evol. Microbiol.">
        <title>The Global Catalogue of Microorganisms (GCM) 10K type strain sequencing project: providing services to taxonomists for standard genome sequencing and annotation.</title>
        <authorList>
            <consortium name="The Broad Institute Genomics Platform"/>
            <consortium name="The Broad Institute Genome Sequencing Center for Infectious Disease"/>
            <person name="Wu L."/>
            <person name="Ma J."/>
        </authorList>
    </citation>
    <scope>NUCLEOTIDE SEQUENCE [LARGE SCALE GENOMIC DNA]</scope>
    <source>
        <strain evidence="9">CGMCC 4.7241</strain>
    </source>
</reference>
<feature type="transmembrane region" description="Helical" evidence="6">
    <location>
        <begin position="181"/>
        <end position="203"/>
    </location>
</feature>
<comment type="subcellular location">
    <subcellularLocation>
        <location evidence="1">Membrane</location>
        <topology evidence="1">Multi-pass membrane protein</topology>
    </subcellularLocation>
</comment>
<dbReference type="RefSeq" id="WP_205122660.1">
    <property type="nucleotide sequence ID" value="NZ_JAFBCM010000001.1"/>
</dbReference>
<evidence type="ECO:0000256" key="6">
    <source>
        <dbReference type="SAM" id="Phobius"/>
    </source>
</evidence>
<keyword evidence="3 6" id="KW-0812">Transmembrane</keyword>
<proteinExistence type="inferred from homology"/>
<name>A0ABV7Y683_9ACTN</name>
<feature type="transmembrane region" description="Helical" evidence="6">
    <location>
        <begin position="71"/>
        <end position="96"/>
    </location>
</feature>
<evidence type="ECO:0000256" key="4">
    <source>
        <dbReference type="ARBA" id="ARBA00022989"/>
    </source>
</evidence>
<keyword evidence="9" id="KW-1185">Reference proteome</keyword>
<evidence type="ECO:0000256" key="5">
    <source>
        <dbReference type="ARBA" id="ARBA00023136"/>
    </source>
</evidence>
<feature type="transmembrane region" description="Helical" evidence="6">
    <location>
        <begin position="20"/>
        <end position="50"/>
    </location>
</feature>
<sequence length="254" mass="26039">MNNLASIGDSFAELALSGSLALAIPVALAAGLVSFLSPCVLPLVPGYLSYVTGLSGADLESAKKGRMVTGALLFVAGFALVFVSAGALFGALGAFLGEYDDVIIRVLGVVTIVLGLAFVGLVPFLQRDFRIHNVPAVGLGAAPLLGVLFGLGWTPCIGPTLGVVATLAANEGTAGRGALLMVAYAFGLGIPFILVAIGFRKLVGTLKWVRRHQQWVTRAGGVLLIAVGVLLVTGAWDDVVGPLRQLVSGFETVV</sequence>
<accession>A0ABV7Y683</accession>
<evidence type="ECO:0000313" key="8">
    <source>
        <dbReference type="EMBL" id="MFC3760279.1"/>
    </source>
</evidence>
<feature type="transmembrane region" description="Helical" evidence="6">
    <location>
        <begin position="137"/>
        <end position="161"/>
    </location>
</feature>
<dbReference type="PANTHER" id="PTHR31272:SF4">
    <property type="entry name" value="CYTOCHROME C-TYPE BIOGENESIS PROTEIN HI_1454-RELATED"/>
    <property type="match status" value="1"/>
</dbReference>
<dbReference type="InterPro" id="IPR003834">
    <property type="entry name" value="Cyt_c_assmbl_TM_dom"/>
</dbReference>
<gene>
    <name evidence="8" type="ORF">ACFOUW_05480</name>
</gene>
<dbReference type="EMBL" id="JBHRZH010000005">
    <property type="protein sequence ID" value="MFC3760279.1"/>
    <property type="molecule type" value="Genomic_DNA"/>
</dbReference>
<keyword evidence="4 6" id="KW-1133">Transmembrane helix</keyword>
<organism evidence="8 9">
    <name type="scientific">Tenggerimyces flavus</name>
    <dbReference type="NCBI Taxonomy" id="1708749"/>
    <lineage>
        <taxon>Bacteria</taxon>
        <taxon>Bacillati</taxon>
        <taxon>Actinomycetota</taxon>
        <taxon>Actinomycetes</taxon>
        <taxon>Propionibacteriales</taxon>
        <taxon>Nocardioidaceae</taxon>
        <taxon>Tenggerimyces</taxon>
    </lineage>
</organism>
<evidence type="ECO:0000313" key="9">
    <source>
        <dbReference type="Proteomes" id="UP001595699"/>
    </source>
</evidence>